<feature type="transmembrane region" description="Helical" evidence="1">
    <location>
        <begin position="34"/>
        <end position="55"/>
    </location>
</feature>
<accession>I4APS7</accession>
<evidence type="ECO:0000313" key="3">
    <source>
        <dbReference type="Proteomes" id="UP000006054"/>
    </source>
</evidence>
<proteinExistence type="predicted"/>
<name>I4APS7_BERLS</name>
<keyword evidence="3" id="KW-1185">Reference proteome</keyword>
<dbReference type="HOGENOM" id="CLU_2129737_0_0_10"/>
<keyword evidence="1" id="KW-0472">Membrane</keyword>
<sequence length="113" mass="13586">MKKYSTKEWLFWKVDKGLENNHLNKAISRLKNSLQFNILIMVAIAFYLCMSIGIAKQEIAKRLPKIFRRDRIHKLSTFQIGKGIIEYYQDRNLKLNKLLKKSLFLQKNIFYQF</sequence>
<dbReference type="KEGG" id="fli:Fleli_3647"/>
<dbReference type="Proteomes" id="UP000006054">
    <property type="component" value="Chromosome"/>
</dbReference>
<keyword evidence="1" id="KW-1133">Transmembrane helix</keyword>
<dbReference type="EMBL" id="CP003345">
    <property type="protein sequence ID" value="AFM05962.1"/>
    <property type="molecule type" value="Genomic_DNA"/>
</dbReference>
<reference evidence="3" key="1">
    <citation type="submission" date="2012-06" db="EMBL/GenBank/DDBJ databases">
        <title>The complete genome of Flexibacter litoralis DSM 6794.</title>
        <authorList>
            <person name="Lucas S."/>
            <person name="Copeland A."/>
            <person name="Lapidus A."/>
            <person name="Glavina del Rio T."/>
            <person name="Dalin E."/>
            <person name="Tice H."/>
            <person name="Bruce D."/>
            <person name="Goodwin L."/>
            <person name="Pitluck S."/>
            <person name="Peters L."/>
            <person name="Ovchinnikova G."/>
            <person name="Lu M."/>
            <person name="Kyrpides N."/>
            <person name="Mavromatis K."/>
            <person name="Ivanova N."/>
            <person name="Brettin T."/>
            <person name="Detter J.C."/>
            <person name="Han C."/>
            <person name="Larimer F."/>
            <person name="Land M."/>
            <person name="Hauser L."/>
            <person name="Markowitz V."/>
            <person name="Cheng J.-F."/>
            <person name="Hugenholtz P."/>
            <person name="Woyke T."/>
            <person name="Wu D."/>
            <person name="Spring S."/>
            <person name="Lang E."/>
            <person name="Kopitz M."/>
            <person name="Brambilla E."/>
            <person name="Klenk H.-P."/>
            <person name="Eisen J.A."/>
        </authorList>
    </citation>
    <scope>NUCLEOTIDE SEQUENCE [LARGE SCALE GENOMIC DNA]</scope>
    <source>
        <strain evidence="3">ATCC 23117 / DSM 6794 / NBRC 15988 / NCIMB 1366 / Sio-4</strain>
    </source>
</reference>
<dbReference type="RefSeq" id="WP_014799386.1">
    <property type="nucleotide sequence ID" value="NC_018018.1"/>
</dbReference>
<organism evidence="2 3">
    <name type="scientific">Bernardetia litoralis (strain ATCC 23117 / DSM 6794 / NBRC 15988 / NCIMB 1366 / Fx l1 / Sio-4)</name>
    <name type="common">Flexibacter litoralis</name>
    <dbReference type="NCBI Taxonomy" id="880071"/>
    <lineage>
        <taxon>Bacteria</taxon>
        <taxon>Pseudomonadati</taxon>
        <taxon>Bacteroidota</taxon>
        <taxon>Cytophagia</taxon>
        <taxon>Cytophagales</taxon>
        <taxon>Bernardetiaceae</taxon>
        <taxon>Bernardetia</taxon>
    </lineage>
</organism>
<protein>
    <submittedName>
        <fullName evidence="2">Uncharacterized protein</fullName>
    </submittedName>
</protein>
<gene>
    <name evidence="2" type="ordered locus">Fleli_3647</name>
</gene>
<evidence type="ECO:0000313" key="2">
    <source>
        <dbReference type="EMBL" id="AFM05962.1"/>
    </source>
</evidence>
<evidence type="ECO:0000256" key="1">
    <source>
        <dbReference type="SAM" id="Phobius"/>
    </source>
</evidence>
<dbReference type="AlphaFoldDB" id="I4APS7"/>
<keyword evidence="1" id="KW-0812">Transmembrane</keyword>